<sequence length="296" mass="33578">MALLHSRLRALLAALLIVAGLSGCSALREGYNNLDTLAMWWVSRMVSLDDAQKAQLRGGMQRLITWHRRNELQEWSAMIAEARRATSDALSEDELRALDTRLSASLARTLQVAATELAPVLRSLSEAQWQELERSIDKQGAQAAKRWSGSDERVRAERAKGFERSMERWIGDVDRSQRPQIVALERSWPLDRSASLRAAEQRRTEIKQALRTLARSDLPVEQARAPLLRSLERSPSMDKVIATPEGDHALQVRSAVMRSIVEFINMQGAAGEAKRQQMHQRWQGWQRDIDRLRADA</sequence>
<keyword evidence="1" id="KW-0449">Lipoprotein</keyword>
<reference evidence="2" key="1">
    <citation type="journal article" date="2019" name="Int. J. Syst. Evol. Microbiol.">
        <title>The Global Catalogue of Microorganisms (GCM) 10K type strain sequencing project: providing services to taxonomists for standard genome sequencing and annotation.</title>
        <authorList>
            <consortium name="The Broad Institute Genomics Platform"/>
            <consortium name="The Broad Institute Genome Sequencing Center for Infectious Disease"/>
            <person name="Wu L."/>
            <person name="Ma J."/>
        </authorList>
    </citation>
    <scope>NUCLEOTIDE SEQUENCE [LARGE SCALE GENOMIC DNA]</scope>
    <source>
        <strain evidence="2">KCTC 52168</strain>
    </source>
</reference>
<protein>
    <submittedName>
        <fullName evidence="1">DUF6279 family lipoprotein</fullName>
    </submittedName>
</protein>
<keyword evidence="2" id="KW-1185">Reference proteome</keyword>
<dbReference type="Proteomes" id="UP001595556">
    <property type="component" value="Unassembled WGS sequence"/>
</dbReference>
<dbReference type="PROSITE" id="PS51257">
    <property type="entry name" value="PROKAR_LIPOPROTEIN"/>
    <property type="match status" value="1"/>
</dbReference>
<dbReference type="RefSeq" id="WP_377304959.1">
    <property type="nucleotide sequence ID" value="NZ_CP180191.1"/>
</dbReference>
<accession>A0ABV7HAG2</accession>
<name>A0ABV7HAG2_9BURK</name>
<evidence type="ECO:0000313" key="2">
    <source>
        <dbReference type="Proteomes" id="UP001595556"/>
    </source>
</evidence>
<dbReference type="EMBL" id="JBHRTI010000007">
    <property type="protein sequence ID" value="MFC3148747.1"/>
    <property type="molecule type" value="Genomic_DNA"/>
</dbReference>
<evidence type="ECO:0000313" key="1">
    <source>
        <dbReference type="EMBL" id="MFC3148747.1"/>
    </source>
</evidence>
<proteinExistence type="predicted"/>
<organism evidence="1 2">
    <name type="scientific">Piscinibacterium candidicorallinum</name>
    <dbReference type="NCBI Taxonomy" id="1793872"/>
    <lineage>
        <taxon>Bacteria</taxon>
        <taxon>Pseudomonadati</taxon>
        <taxon>Pseudomonadota</taxon>
        <taxon>Betaproteobacteria</taxon>
        <taxon>Burkholderiales</taxon>
        <taxon>Piscinibacterium</taxon>
    </lineage>
</organism>
<gene>
    <name evidence="1" type="ORF">ACFOEN_14035</name>
</gene>
<comment type="caution">
    <text evidence="1">The sequence shown here is derived from an EMBL/GenBank/DDBJ whole genome shotgun (WGS) entry which is preliminary data.</text>
</comment>
<dbReference type="Pfam" id="PF19795">
    <property type="entry name" value="DUF6279"/>
    <property type="match status" value="1"/>
</dbReference>